<dbReference type="EMBL" id="QGNW01000001">
    <property type="protein sequence ID" value="RVX23861.1"/>
    <property type="molecule type" value="Genomic_DNA"/>
</dbReference>
<sequence>MTSLNWDVICRPKELGGLRFGKTSLSNHALLRKWLWRFSRESSGLWHQVIASIYKTYPNG</sequence>
<accession>A0A438FBN6</accession>
<protein>
    <submittedName>
        <fullName evidence="1">Uncharacterized protein</fullName>
    </submittedName>
</protein>
<evidence type="ECO:0000313" key="1">
    <source>
        <dbReference type="EMBL" id="RVW57366.1"/>
    </source>
</evidence>
<evidence type="ECO:0000313" key="3">
    <source>
        <dbReference type="Proteomes" id="UP000288805"/>
    </source>
</evidence>
<organism evidence="1 3">
    <name type="scientific">Vitis vinifera</name>
    <name type="common">Grape</name>
    <dbReference type="NCBI Taxonomy" id="29760"/>
    <lineage>
        <taxon>Eukaryota</taxon>
        <taxon>Viridiplantae</taxon>
        <taxon>Streptophyta</taxon>
        <taxon>Embryophyta</taxon>
        <taxon>Tracheophyta</taxon>
        <taxon>Spermatophyta</taxon>
        <taxon>Magnoliopsida</taxon>
        <taxon>eudicotyledons</taxon>
        <taxon>Gunneridae</taxon>
        <taxon>Pentapetalae</taxon>
        <taxon>rosids</taxon>
        <taxon>Vitales</taxon>
        <taxon>Vitaceae</taxon>
        <taxon>Viteae</taxon>
        <taxon>Vitis</taxon>
    </lineage>
</organism>
<name>A0A438FBN6_VITVI</name>
<comment type="caution">
    <text evidence="1">The sequence shown here is derived from an EMBL/GenBank/DDBJ whole genome shotgun (WGS) entry which is preliminary data.</text>
</comment>
<dbReference type="EMBL" id="QGNW01001056">
    <property type="protein sequence ID" value="RVW57366.1"/>
    <property type="molecule type" value="Genomic_DNA"/>
</dbReference>
<gene>
    <name evidence="2" type="ORF">CK203_000764</name>
    <name evidence="1" type="ORF">CK203_089571</name>
</gene>
<evidence type="ECO:0000313" key="2">
    <source>
        <dbReference type="EMBL" id="RVX23861.1"/>
    </source>
</evidence>
<proteinExistence type="predicted"/>
<dbReference type="AlphaFoldDB" id="A0A438FBN6"/>
<dbReference type="Proteomes" id="UP000288805">
    <property type="component" value="Unassembled WGS sequence"/>
</dbReference>
<reference evidence="1 3" key="1">
    <citation type="journal article" date="2018" name="PLoS Genet.">
        <title>Population sequencing reveals clonal diversity and ancestral inbreeding in the grapevine cultivar Chardonnay.</title>
        <authorList>
            <person name="Roach M.J."/>
            <person name="Johnson D.L."/>
            <person name="Bohlmann J."/>
            <person name="van Vuuren H.J."/>
            <person name="Jones S.J."/>
            <person name="Pretorius I.S."/>
            <person name="Schmidt S.A."/>
            <person name="Borneman A.R."/>
        </authorList>
    </citation>
    <scope>NUCLEOTIDE SEQUENCE [LARGE SCALE GENOMIC DNA]</scope>
    <source>
        <strain evidence="3">cv. Chardonnay</strain>
        <strain evidence="1">I10V1</strain>
        <tissue evidence="1">Leaf</tissue>
    </source>
</reference>